<sequence>MSGSAPKVALDADLKLQRFDGSTCVQTVYVETLDDGVLAIQSTGTTPRISWSQLQSARSFLRATVMATGQPLAIQHDGHRIAKITPRGSRSPKWSIHWWTMLRRLLVKR</sequence>
<dbReference type="EMBL" id="JAJKFW010000020">
    <property type="protein sequence ID" value="MCC9642455.1"/>
    <property type="molecule type" value="Genomic_DNA"/>
</dbReference>
<comment type="caution">
    <text evidence="1">The sequence shown here is derived from an EMBL/GenBank/DDBJ whole genome shotgun (WGS) entry which is preliminary data.</text>
</comment>
<accession>A0ABS8NFX5</accession>
<name>A0ABS8NFX5_9BACT</name>
<keyword evidence="2" id="KW-1185">Reference proteome</keyword>
<proteinExistence type="predicted"/>
<dbReference type="Proteomes" id="UP001430306">
    <property type="component" value="Unassembled WGS sequence"/>
</dbReference>
<reference evidence="1" key="1">
    <citation type="submission" date="2021-11" db="EMBL/GenBank/DDBJ databases">
        <title>Genome sequence.</title>
        <authorList>
            <person name="Sun Q."/>
        </authorList>
    </citation>
    <scope>NUCLEOTIDE SEQUENCE</scope>
    <source>
        <strain evidence="1">JC740</strain>
    </source>
</reference>
<evidence type="ECO:0000313" key="1">
    <source>
        <dbReference type="EMBL" id="MCC9642455.1"/>
    </source>
</evidence>
<organism evidence="1 2">
    <name type="scientific">Rhodopirellula halodulae</name>
    <dbReference type="NCBI Taxonomy" id="2894198"/>
    <lineage>
        <taxon>Bacteria</taxon>
        <taxon>Pseudomonadati</taxon>
        <taxon>Planctomycetota</taxon>
        <taxon>Planctomycetia</taxon>
        <taxon>Pirellulales</taxon>
        <taxon>Pirellulaceae</taxon>
        <taxon>Rhodopirellula</taxon>
    </lineage>
</organism>
<evidence type="ECO:0000313" key="2">
    <source>
        <dbReference type="Proteomes" id="UP001430306"/>
    </source>
</evidence>
<gene>
    <name evidence="1" type="ORF">LOC71_09230</name>
</gene>
<protein>
    <submittedName>
        <fullName evidence="1">Uncharacterized protein</fullName>
    </submittedName>
</protein>
<dbReference type="RefSeq" id="WP_230273266.1">
    <property type="nucleotide sequence ID" value="NZ_JAJKFW010000020.1"/>
</dbReference>